<evidence type="ECO:0000259" key="5">
    <source>
        <dbReference type="PROSITE" id="PS50931"/>
    </source>
</evidence>
<dbReference type="Proteomes" id="UP000055702">
    <property type="component" value="Unassembled WGS sequence"/>
</dbReference>
<dbReference type="AlphaFoldDB" id="A0A106BY28"/>
<accession>A0A106BY28</accession>
<keyword evidence="2" id="KW-0805">Transcription regulation</keyword>
<dbReference type="InterPro" id="IPR005119">
    <property type="entry name" value="LysR_subst-bd"/>
</dbReference>
<dbReference type="SUPFAM" id="SSF46785">
    <property type="entry name" value="Winged helix' DNA-binding domain"/>
    <property type="match status" value="1"/>
</dbReference>
<evidence type="ECO:0000256" key="3">
    <source>
        <dbReference type="ARBA" id="ARBA00023125"/>
    </source>
</evidence>
<dbReference type="InterPro" id="IPR036388">
    <property type="entry name" value="WH-like_DNA-bd_sf"/>
</dbReference>
<dbReference type="PANTHER" id="PTHR30537">
    <property type="entry name" value="HTH-TYPE TRANSCRIPTIONAL REGULATOR"/>
    <property type="match status" value="1"/>
</dbReference>
<gene>
    <name evidence="6" type="ORF">AWJ07_20195</name>
</gene>
<dbReference type="InterPro" id="IPR036390">
    <property type="entry name" value="WH_DNA-bd_sf"/>
</dbReference>
<keyword evidence="3" id="KW-0238">DNA-binding</keyword>
<dbReference type="InterPro" id="IPR058163">
    <property type="entry name" value="LysR-type_TF_proteobact-type"/>
</dbReference>
<evidence type="ECO:0000313" key="6">
    <source>
        <dbReference type="EMBL" id="KVX00693.1"/>
    </source>
</evidence>
<proteinExistence type="inferred from homology"/>
<organism evidence="6">
    <name type="scientific">Shewanella frigidimarina</name>
    <dbReference type="NCBI Taxonomy" id="56812"/>
    <lineage>
        <taxon>Bacteria</taxon>
        <taxon>Pseudomonadati</taxon>
        <taxon>Pseudomonadota</taxon>
        <taxon>Gammaproteobacteria</taxon>
        <taxon>Alteromonadales</taxon>
        <taxon>Shewanellaceae</taxon>
        <taxon>Shewanella</taxon>
    </lineage>
</organism>
<dbReference type="FunFam" id="1.10.10.10:FF:000001">
    <property type="entry name" value="LysR family transcriptional regulator"/>
    <property type="match status" value="1"/>
</dbReference>
<dbReference type="SUPFAM" id="SSF53850">
    <property type="entry name" value="Periplasmic binding protein-like II"/>
    <property type="match status" value="1"/>
</dbReference>
<dbReference type="EMBL" id="LRDC01000039">
    <property type="protein sequence ID" value="KVX00693.1"/>
    <property type="molecule type" value="Genomic_DNA"/>
</dbReference>
<dbReference type="GO" id="GO:0043565">
    <property type="term" value="F:sequence-specific DNA binding"/>
    <property type="evidence" value="ECO:0007669"/>
    <property type="project" value="TreeGrafter"/>
</dbReference>
<comment type="similarity">
    <text evidence="1">Belongs to the LysR transcriptional regulatory family.</text>
</comment>
<dbReference type="InterPro" id="IPR000847">
    <property type="entry name" value="LysR_HTH_N"/>
</dbReference>
<dbReference type="Pfam" id="PF03466">
    <property type="entry name" value="LysR_substrate"/>
    <property type="match status" value="1"/>
</dbReference>
<keyword evidence="4" id="KW-0804">Transcription</keyword>
<sequence length="291" mass="32144">MNKLRQMAIFAHIVDLGSITAAAESLQLSKSVISQHLKALELDIGVTLLKRTTRRQILTSAGSSFYQHCQVLNQTADVAWQQAQQHLAIPQGTVRITAPNALMETLVAPAIALVMQQYPLIEPNLISSDIHLDLNRDNIDLAIRVGESKDSNIKQRRIGSFRDVLCSVNALHQPAQQMQACYIANSWQSKQIAHHFMSDNHDDIHYNVTASCQTNSFHTCLSLIKAGVGIGLVPDFHLPHYPELTAVFSQHKLPLNAVYSMHPFTSGLPLHASVCLQAIEEKLALITKAPV</sequence>
<dbReference type="PROSITE" id="PS50931">
    <property type="entry name" value="HTH_LYSR"/>
    <property type="match status" value="1"/>
</dbReference>
<dbReference type="GO" id="GO:0003700">
    <property type="term" value="F:DNA-binding transcription factor activity"/>
    <property type="evidence" value="ECO:0007669"/>
    <property type="project" value="InterPro"/>
</dbReference>
<dbReference type="PANTHER" id="PTHR30537:SF30">
    <property type="entry name" value="TRANSCRIPTIONAL REGULATOR-RELATED"/>
    <property type="match status" value="1"/>
</dbReference>
<evidence type="ECO:0000256" key="1">
    <source>
        <dbReference type="ARBA" id="ARBA00009437"/>
    </source>
</evidence>
<evidence type="ECO:0000313" key="7">
    <source>
        <dbReference type="Proteomes" id="UP000055702"/>
    </source>
</evidence>
<reference evidence="6 7" key="1">
    <citation type="submission" date="2016-01" db="EMBL/GenBank/DDBJ databases">
        <title>Draft genome of the antarctic isolate Shewanella frigidimarina Ag06-30.</title>
        <authorList>
            <person name="Parmeciano Di Noto G."/>
            <person name="Vazquez S."/>
            <person name="Mac Cormack W."/>
            <person name="Iriarte A."/>
            <person name="Quiroga C."/>
        </authorList>
    </citation>
    <scope>NUCLEOTIDE SEQUENCE [LARGE SCALE GENOMIC DNA]</scope>
    <source>
        <strain evidence="6 7">Ag06-30</strain>
    </source>
</reference>
<dbReference type="GO" id="GO:0006351">
    <property type="term" value="P:DNA-templated transcription"/>
    <property type="evidence" value="ECO:0007669"/>
    <property type="project" value="TreeGrafter"/>
</dbReference>
<dbReference type="RefSeq" id="WP_059746801.1">
    <property type="nucleotide sequence ID" value="NZ_LRDC01000039.1"/>
</dbReference>
<feature type="domain" description="HTH lysR-type" evidence="5">
    <location>
        <begin position="1"/>
        <end position="59"/>
    </location>
</feature>
<evidence type="ECO:0000256" key="2">
    <source>
        <dbReference type="ARBA" id="ARBA00023015"/>
    </source>
</evidence>
<dbReference type="Gene3D" id="1.10.10.10">
    <property type="entry name" value="Winged helix-like DNA-binding domain superfamily/Winged helix DNA-binding domain"/>
    <property type="match status" value="1"/>
</dbReference>
<comment type="caution">
    <text evidence="6">The sequence shown here is derived from an EMBL/GenBank/DDBJ whole genome shotgun (WGS) entry which is preliminary data.</text>
</comment>
<evidence type="ECO:0000256" key="4">
    <source>
        <dbReference type="ARBA" id="ARBA00023163"/>
    </source>
</evidence>
<protein>
    <submittedName>
        <fullName evidence="6">Transcriptional regulator</fullName>
    </submittedName>
</protein>
<name>A0A106BY28_SHEFR</name>
<dbReference type="Gene3D" id="3.40.190.290">
    <property type="match status" value="1"/>
</dbReference>
<dbReference type="Pfam" id="PF00126">
    <property type="entry name" value="HTH_1"/>
    <property type="match status" value="1"/>
</dbReference>